<organism evidence="1 2">
    <name type="scientific">Acinetobacter towneri</name>
    <dbReference type="NCBI Taxonomy" id="202956"/>
    <lineage>
        <taxon>Bacteria</taxon>
        <taxon>Pseudomonadati</taxon>
        <taxon>Pseudomonadota</taxon>
        <taxon>Gammaproteobacteria</taxon>
        <taxon>Moraxellales</taxon>
        <taxon>Moraxellaceae</taxon>
        <taxon>Acinetobacter</taxon>
    </lineage>
</organism>
<accession>A0A1E8E3K9</accession>
<comment type="caution">
    <text evidence="1">The sequence shown here is derived from an EMBL/GenBank/DDBJ whole genome shotgun (WGS) entry which is preliminary data.</text>
</comment>
<reference evidence="1 2" key="1">
    <citation type="submission" date="2016-10" db="EMBL/GenBank/DDBJ databases">
        <title>Genome of airborne Acinetobacter sp. 5-2Ac02 in the hospital environment: Species near to Acinetobacter towneri.</title>
        <authorList>
            <person name="Barbosa B."/>
            <person name="Fernandez-Garcia L."/>
            <person name="Gato E."/>
            <person name="Leao R."/>
            <person name="Albano R."/>
            <person name="Fernandez B."/>
            <person name="Fernandez-Cuenca F."/>
            <person name="Marques E."/>
            <person name="Tomas M."/>
        </authorList>
    </citation>
    <scope>NUCLEOTIDE SEQUENCE [LARGE SCALE GENOMIC DNA]</scope>
    <source>
        <strain evidence="1 2">5-2Ac02</strain>
    </source>
</reference>
<evidence type="ECO:0000313" key="1">
    <source>
        <dbReference type="EMBL" id="OFE43783.1"/>
    </source>
</evidence>
<dbReference type="AlphaFoldDB" id="A0A1E8E3K9"/>
<gene>
    <name evidence="1" type="ORF">BJN41_09965</name>
</gene>
<proteinExistence type="predicted"/>
<evidence type="ECO:0000313" key="2">
    <source>
        <dbReference type="Proteomes" id="UP000186931"/>
    </source>
</evidence>
<dbReference type="Proteomes" id="UP000186931">
    <property type="component" value="Unassembled WGS sequence"/>
</dbReference>
<sequence length="679" mass="77593">MNLHIPKLFKVLHQPHSIAQYHAKATQDILWPCLRFAISLQAKADQDLNLFESTLLRLLAEGESDLERLSQKMGLTNEDGKSSLVEFLSLKLQQLDLITDRLRLTPAGEQILDQINNNQTQVIGASVYFDLINHCWLPIITRGEITSINVEANDDGLVEFWQGTVGNPTPIRAIPLFSETVSKNAPNERDVIDIIKRSRQQRKKVALSSSNTHRDGFITSKGTISVNSDGELVYLHCYAFMVSGTYSLYVSDGFRSGIQDRFTRGFNNRKNHDSNLSIKTAYEILYQKSRKNYPLKGMQKSKSLAKIYEELKNSQVKNSIDQSEYENNLLSFVRKSYYEIEKMLAECYAFSKLERCISELSSDPQRNANEAEKIALQMGFKFKDGKLVNKLLKTNKGSIIYLKAEQPEMSALLFCHLLLARNDEQQPMRGLAKAYPELLNDIAKLRRWRNPIDHQDANTVRNELGFEQIEFIHQLVERIREIVSDWLKSNDNQVSEQITPNWLKEDIRSEANYKLNQHFGIMRSVMNERVYQGLFDALVFANLEDARDRTNALAGALQHAFYQACQSLDVNEANDIEFIKSQLVTLGAKQISKTNSNKVQQSLNGCNTTLGANFIAFWAQITDQQRKEFPFAEKLITAIDHLIKIRGHSGPILGQHETLKEIEKAVFKLIKILMEQYCG</sequence>
<dbReference type="STRING" id="202956.BJN41_09965"/>
<dbReference type="RefSeq" id="WP_070153982.1">
    <property type="nucleotide sequence ID" value="NZ_MKQS01000008.1"/>
</dbReference>
<dbReference type="EMBL" id="MKQS01000008">
    <property type="protein sequence ID" value="OFE43783.1"/>
    <property type="molecule type" value="Genomic_DNA"/>
</dbReference>
<protein>
    <submittedName>
        <fullName evidence="1">Uncharacterized protein</fullName>
    </submittedName>
</protein>
<name>A0A1E8E3K9_9GAMM</name>